<comment type="caution">
    <text evidence="2">The sequence shown here is derived from an EMBL/GenBank/DDBJ whole genome shotgun (WGS) entry which is preliminary data.</text>
</comment>
<keyword evidence="3" id="KW-1185">Reference proteome</keyword>
<feature type="transmembrane region" description="Helical" evidence="1">
    <location>
        <begin position="98"/>
        <end position="125"/>
    </location>
</feature>
<dbReference type="EMBL" id="BLLK01000058">
    <property type="protein sequence ID" value="GFH57741.1"/>
    <property type="molecule type" value="Genomic_DNA"/>
</dbReference>
<reference evidence="2 3" key="1">
    <citation type="journal article" date="2021" name="Sci. Rep.">
        <title>The genome of the diatom Chaetoceros tenuissimus carries an ancient integrated fragment of an extant virus.</title>
        <authorList>
            <person name="Hongo Y."/>
            <person name="Kimura K."/>
            <person name="Takaki Y."/>
            <person name="Yoshida Y."/>
            <person name="Baba S."/>
            <person name="Kobayashi G."/>
            <person name="Nagasaki K."/>
            <person name="Hano T."/>
            <person name="Tomaru Y."/>
        </authorList>
    </citation>
    <scope>NUCLEOTIDE SEQUENCE [LARGE SCALE GENOMIC DNA]</scope>
    <source>
        <strain evidence="2 3">NIES-3715</strain>
    </source>
</reference>
<protein>
    <submittedName>
        <fullName evidence="2">Uncharacterized protein</fullName>
    </submittedName>
</protein>
<keyword evidence="1" id="KW-0472">Membrane</keyword>
<dbReference type="AlphaFoldDB" id="A0AAD3D6S6"/>
<keyword evidence="1" id="KW-1133">Transmembrane helix</keyword>
<evidence type="ECO:0000256" key="1">
    <source>
        <dbReference type="SAM" id="Phobius"/>
    </source>
</evidence>
<evidence type="ECO:0000313" key="2">
    <source>
        <dbReference type="EMBL" id="GFH57741.1"/>
    </source>
</evidence>
<proteinExistence type="predicted"/>
<sequence length="310" mass="34976">MKSTAKRIAIYASWGAILTVAKAFHAPSLPSRPSFAQSSISSSQLHMTLIPIDREDLSELITKRLPTPAQYATYWGRTSREQYNAAFESFGVSFLGVFAAYFLSFAVGQFVATILGMIAGSWTLLGPEWKAYQRNWELTGGRELVDPWTYSEEDEDNRGLYGAFYFGRIQKVCVVEDPGDSPDLEYSLDEFEGYTMETDEMEKLTGDPYILRLLVTDDEDDDGSGRELQIHARMSEEYLDLEVGMPVCTILFSQSQTFESLAAMTDFVVPDAGPCYIGDYPYIDRPVLESILTNDDELWESLRAEGRYGW</sequence>
<organism evidence="2 3">
    <name type="scientific">Chaetoceros tenuissimus</name>
    <dbReference type="NCBI Taxonomy" id="426638"/>
    <lineage>
        <taxon>Eukaryota</taxon>
        <taxon>Sar</taxon>
        <taxon>Stramenopiles</taxon>
        <taxon>Ochrophyta</taxon>
        <taxon>Bacillariophyta</taxon>
        <taxon>Coscinodiscophyceae</taxon>
        <taxon>Chaetocerotophycidae</taxon>
        <taxon>Chaetocerotales</taxon>
        <taxon>Chaetocerotaceae</taxon>
        <taxon>Chaetoceros</taxon>
    </lineage>
</organism>
<name>A0AAD3D6S6_9STRA</name>
<evidence type="ECO:0000313" key="3">
    <source>
        <dbReference type="Proteomes" id="UP001054902"/>
    </source>
</evidence>
<accession>A0AAD3D6S6</accession>
<keyword evidence="1" id="KW-0812">Transmembrane</keyword>
<gene>
    <name evidence="2" type="ORF">CTEN210_14217</name>
</gene>
<dbReference type="Proteomes" id="UP001054902">
    <property type="component" value="Unassembled WGS sequence"/>
</dbReference>